<evidence type="ECO:0000313" key="2">
    <source>
        <dbReference type="Proteomes" id="UP000274139"/>
    </source>
</evidence>
<dbReference type="CDD" id="cd16440">
    <property type="entry name" value="beta_Kdo_transferase_KpsC_1"/>
    <property type="match status" value="1"/>
</dbReference>
<reference evidence="1 2" key="1">
    <citation type="submission" date="2018-10" db="EMBL/GenBank/DDBJ databases">
        <title>Draft genome sequence of Aquitalea MWU14-2217 isolated from a wild cranberry bog in Provincetown, Massachusetts.</title>
        <authorList>
            <person name="Ebadzadsahrai G."/>
            <person name="Soby S."/>
        </authorList>
    </citation>
    <scope>NUCLEOTIDE SEQUENCE [LARGE SCALE GENOMIC DNA]</scope>
    <source>
        <strain evidence="1 2">MWU14-2217</strain>
    </source>
</reference>
<sequence length="717" mass="79541">MSQNTYRYGDNIAIRSWRLFNLPGLETLLQRPCHWYPLGCYHKPKQRIWAGWGHKPATKSLRRHAQYSDGLYLALEDGFIRSLGLGVQGSPPWSIVVDDLGIYYDASQPSRLEVLIRQLIADGVSTAEPERQVAAQALLDDAGRGIDLLMAYRLSKYNHAPDFAPPKAWQHDAVLVVDQTVGDMSVLYGNADADTFRQMLRAAMQENPTKQIWVKTHPDVLCGKKQGYLTRLVGMEERVKLLGVDANPLTLLPHVSQVYTVCSQLGFEALLCGKPVITFGQPWYAGWGLSDDRHSLAADLAQRRGAATLQQLFAAAYLQYCRYLHPGSGGPGTLFDVIQHLRRQKTINDRLRGELVCIGMSWWKRAVLTPFLQLPSCKLRFVGSATALRHSSATPVRKIALWGSGQPAALQLAQERGWPVLRIEDGFIRSVGLGSNLTPPLSLVLDDEGIYFDPRQPSRLETLLATQQFEDMDLVEAEALRAQLLGAGLGKYNVGQDALQLPLPRPAVVILVVGQVEDDASILTGSPWIHTNLDLLKAVRRAYPTAFIVYKPHPDVVSGNRIGSIATEDSAGLADMVTTQCDMHLCLQQVDEVHTMTSLTGFEALLRGKHVVCYGLPFYAGWGLTEDVFAHVPLASGAIHPAWKRRSRRLVLKELIAASLLLYPCYIDPVSGNAISASQAATLLSCQKVDKTTTRLHDNWLSKQLGKLRMLWRSVMH</sequence>
<name>A0A454JI28_9NEIS</name>
<organism evidence="1 2">
    <name type="scientific">Aquitalea palustris</name>
    <dbReference type="NCBI Taxonomy" id="2480983"/>
    <lineage>
        <taxon>Bacteria</taxon>
        <taxon>Pseudomonadati</taxon>
        <taxon>Pseudomonadota</taxon>
        <taxon>Betaproteobacteria</taxon>
        <taxon>Neisseriales</taxon>
        <taxon>Chromobacteriaceae</taxon>
        <taxon>Aquitalea</taxon>
    </lineage>
</organism>
<dbReference type="EMBL" id="RFAR01000043">
    <property type="protein sequence ID" value="RMC97151.1"/>
    <property type="molecule type" value="Genomic_DNA"/>
</dbReference>
<dbReference type="InterPro" id="IPR007833">
    <property type="entry name" value="Capsule_polysaccharide_synth"/>
</dbReference>
<protein>
    <submittedName>
        <fullName evidence="1">Capsular polysaccharide biosynthesis protein</fullName>
    </submittedName>
</protein>
<comment type="caution">
    <text evidence="1">The sequence shown here is derived from an EMBL/GenBank/DDBJ whole genome shotgun (WGS) entry which is preliminary data.</text>
</comment>
<accession>A0A454JI28</accession>
<evidence type="ECO:0000313" key="1">
    <source>
        <dbReference type="EMBL" id="RMC97151.1"/>
    </source>
</evidence>
<dbReference type="AlphaFoldDB" id="A0A454JI28"/>
<dbReference type="Pfam" id="PF05159">
    <property type="entry name" value="Capsule_synth"/>
    <property type="match status" value="3"/>
</dbReference>
<dbReference type="GO" id="GO:0000271">
    <property type="term" value="P:polysaccharide biosynthetic process"/>
    <property type="evidence" value="ECO:0007669"/>
    <property type="project" value="InterPro"/>
</dbReference>
<dbReference type="Proteomes" id="UP000274139">
    <property type="component" value="Unassembled WGS sequence"/>
</dbReference>
<gene>
    <name evidence="1" type="ORF">EAY64_10835</name>
</gene>
<keyword evidence="2" id="KW-1185">Reference proteome</keyword>
<proteinExistence type="predicted"/>
<dbReference type="RefSeq" id="WP_103524780.1">
    <property type="nucleotide sequence ID" value="NZ_JAIZDC010000012.1"/>
</dbReference>
<dbReference type="GO" id="GO:0015774">
    <property type="term" value="P:polysaccharide transport"/>
    <property type="evidence" value="ECO:0007669"/>
    <property type="project" value="InterPro"/>
</dbReference>
<dbReference type="OrthoDB" id="543755at2"/>
<dbReference type="CDD" id="cd16439">
    <property type="entry name" value="beta_Kdo_transferase_KpsC_2"/>
    <property type="match status" value="1"/>
</dbReference>